<feature type="transmembrane region" description="Helical" evidence="6">
    <location>
        <begin position="82"/>
        <end position="103"/>
    </location>
</feature>
<keyword evidence="2" id="KW-1003">Cell membrane</keyword>
<feature type="transmembrane region" description="Helical" evidence="6">
    <location>
        <begin position="138"/>
        <end position="156"/>
    </location>
</feature>
<reference evidence="8" key="1">
    <citation type="journal article" date="2019" name="Int. J. Syst. Evol. Microbiol.">
        <title>The Global Catalogue of Microorganisms (GCM) 10K type strain sequencing project: providing services to taxonomists for standard genome sequencing and annotation.</title>
        <authorList>
            <consortium name="The Broad Institute Genomics Platform"/>
            <consortium name="The Broad Institute Genome Sequencing Center for Infectious Disease"/>
            <person name="Wu L."/>
            <person name="Ma J."/>
        </authorList>
    </citation>
    <scope>NUCLEOTIDE SEQUENCE [LARGE SCALE GENOMIC DNA]</scope>
    <source>
        <strain evidence="8">JCM 17626</strain>
    </source>
</reference>
<feature type="transmembrane region" description="Helical" evidence="6">
    <location>
        <begin position="192"/>
        <end position="211"/>
    </location>
</feature>
<comment type="subcellular location">
    <subcellularLocation>
        <location evidence="1">Membrane</location>
        <topology evidence="1">Multi-pass membrane protein</topology>
    </subcellularLocation>
</comment>
<dbReference type="EMBL" id="BAABBY010000002">
    <property type="protein sequence ID" value="GAA4199266.1"/>
    <property type="molecule type" value="Genomic_DNA"/>
</dbReference>
<name>A0ABP8B742_9SPHI</name>
<dbReference type="NCBIfam" id="NF035940">
    <property type="entry name" value="prenyl_rel_EboC"/>
    <property type="match status" value="1"/>
</dbReference>
<comment type="caution">
    <text evidence="7">The sequence shown here is derived from an EMBL/GenBank/DDBJ whole genome shotgun (WGS) entry which is preliminary data.</text>
</comment>
<proteinExistence type="predicted"/>
<dbReference type="CDD" id="cd13964">
    <property type="entry name" value="PT_UbiA_1"/>
    <property type="match status" value="1"/>
</dbReference>
<feature type="transmembrane region" description="Helical" evidence="6">
    <location>
        <begin position="12"/>
        <end position="33"/>
    </location>
</feature>
<dbReference type="PANTHER" id="PTHR42723">
    <property type="entry name" value="CHLOROPHYLL SYNTHASE"/>
    <property type="match status" value="1"/>
</dbReference>
<evidence type="ECO:0000256" key="4">
    <source>
        <dbReference type="ARBA" id="ARBA00022989"/>
    </source>
</evidence>
<accession>A0ABP8B742</accession>
<dbReference type="Gene3D" id="1.10.357.140">
    <property type="entry name" value="UbiA prenyltransferase"/>
    <property type="match status" value="1"/>
</dbReference>
<dbReference type="PANTHER" id="PTHR42723:SF1">
    <property type="entry name" value="CHLOROPHYLL SYNTHASE, CHLOROPLASTIC"/>
    <property type="match status" value="1"/>
</dbReference>
<feature type="transmembrane region" description="Helical" evidence="6">
    <location>
        <begin position="162"/>
        <end position="180"/>
    </location>
</feature>
<feature type="transmembrane region" description="Helical" evidence="6">
    <location>
        <begin position="272"/>
        <end position="292"/>
    </location>
</feature>
<dbReference type="InterPro" id="IPR050475">
    <property type="entry name" value="Prenyltransferase_related"/>
</dbReference>
<evidence type="ECO:0000256" key="2">
    <source>
        <dbReference type="ARBA" id="ARBA00022475"/>
    </source>
</evidence>
<sequence length="294" mass="31821">MEKLIVYLRMMRPANIVTSVADILAGIAISGVLSSGFSVPWLSMLFLAVSTACLYGGGIVFNDVFDAELDKIERPERAIPSGLISLQNAAIFGGLLLFAGIALAALNSLTSGILALLVAIFALLYNKFGKHHSFFGPLNMGLCRGFNLLLGISIVPEMLYSHYYLAIIPVVYIFSITLTSRGEVHGGNTKNLYIAAGLYAIVIFAIAYFAFINDRLLWSLLFLVPFTFMIFRPLLKAINQPIGKNIGAAVKAGVISLILMDAAWAVTFDALMMAFVIAALLPLSLWLSKLFAVT</sequence>
<feature type="transmembrane region" description="Helical" evidence="6">
    <location>
        <begin position="109"/>
        <end position="126"/>
    </location>
</feature>
<organism evidence="7 8">
    <name type="scientific">Pedobacter jeongneungensis</name>
    <dbReference type="NCBI Taxonomy" id="947309"/>
    <lineage>
        <taxon>Bacteria</taxon>
        <taxon>Pseudomonadati</taxon>
        <taxon>Bacteroidota</taxon>
        <taxon>Sphingobacteriia</taxon>
        <taxon>Sphingobacteriales</taxon>
        <taxon>Sphingobacteriaceae</taxon>
        <taxon>Pedobacter</taxon>
    </lineage>
</organism>
<dbReference type="InterPro" id="IPR044878">
    <property type="entry name" value="UbiA_sf"/>
</dbReference>
<feature type="transmembrane region" description="Helical" evidence="6">
    <location>
        <begin position="217"/>
        <end position="235"/>
    </location>
</feature>
<dbReference type="InterPro" id="IPR000537">
    <property type="entry name" value="UbiA_prenyltransferase"/>
</dbReference>
<keyword evidence="4 6" id="KW-1133">Transmembrane helix</keyword>
<evidence type="ECO:0000256" key="1">
    <source>
        <dbReference type="ARBA" id="ARBA00004141"/>
    </source>
</evidence>
<protein>
    <recommendedName>
        <fullName evidence="9">4-hydroxybenzoate polyprenyltransferase</fullName>
    </recommendedName>
</protein>
<keyword evidence="3 6" id="KW-0812">Transmembrane</keyword>
<gene>
    <name evidence="7" type="ORF">GCM10022289_09300</name>
</gene>
<evidence type="ECO:0000256" key="6">
    <source>
        <dbReference type="SAM" id="Phobius"/>
    </source>
</evidence>
<keyword evidence="5 6" id="KW-0472">Membrane</keyword>
<keyword evidence="8" id="KW-1185">Reference proteome</keyword>
<evidence type="ECO:0000256" key="3">
    <source>
        <dbReference type="ARBA" id="ARBA00022692"/>
    </source>
</evidence>
<evidence type="ECO:0000313" key="8">
    <source>
        <dbReference type="Proteomes" id="UP001501772"/>
    </source>
</evidence>
<evidence type="ECO:0000313" key="7">
    <source>
        <dbReference type="EMBL" id="GAA4199266.1"/>
    </source>
</evidence>
<dbReference type="Pfam" id="PF01040">
    <property type="entry name" value="UbiA"/>
    <property type="match status" value="1"/>
</dbReference>
<dbReference type="Proteomes" id="UP001501772">
    <property type="component" value="Unassembled WGS sequence"/>
</dbReference>
<dbReference type="RefSeq" id="WP_344849853.1">
    <property type="nucleotide sequence ID" value="NZ_BAABBY010000002.1"/>
</dbReference>
<feature type="transmembrane region" description="Helical" evidence="6">
    <location>
        <begin position="39"/>
        <end position="61"/>
    </location>
</feature>
<evidence type="ECO:0008006" key="9">
    <source>
        <dbReference type="Google" id="ProtNLM"/>
    </source>
</evidence>
<feature type="transmembrane region" description="Helical" evidence="6">
    <location>
        <begin position="247"/>
        <end position="266"/>
    </location>
</feature>
<evidence type="ECO:0000256" key="5">
    <source>
        <dbReference type="ARBA" id="ARBA00023136"/>
    </source>
</evidence>